<gene>
    <name evidence="1" type="ORF">Csp_D33330</name>
</gene>
<dbReference type="EMBL" id="FN543107">
    <property type="protein sequence ID" value="CBA32674.1"/>
    <property type="molecule type" value="Genomic_DNA"/>
</dbReference>
<accession>C9YFH7</accession>
<sequence length="47" mass="5026">MQVLEPAPCHAGDKAYRAGLTSILTNSTGTDLSPQMIDQLTKTVTHL</sequence>
<dbReference type="AlphaFoldDB" id="C9YFH7"/>
<evidence type="ECO:0000313" key="1">
    <source>
        <dbReference type="EMBL" id="CBA32674.1"/>
    </source>
</evidence>
<name>C9YFH7_CURXX</name>
<proteinExistence type="predicted"/>
<protein>
    <submittedName>
        <fullName evidence="1">Uncharacterized protein</fullName>
    </submittedName>
</protein>
<reference evidence="1" key="1">
    <citation type="journal article" date="2010" name="Nature">
        <title>The Dynamic genome of Hydra.</title>
        <authorList>
            <person name="Chapman J.A."/>
            <person name="Kirkness E.F."/>
            <person name="Simakov O."/>
            <person name="Hampson S.E."/>
            <person name="Mitros T."/>
            <person name="Weinmaier T."/>
            <person name="Rattei T."/>
            <person name="Balasubramanian P.G."/>
            <person name="Borman J."/>
            <person name="Busam D."/>
            <person name="Disbennett K."/>
            <person name="Pfannkoch C."/>
            <person name="Sumin N."/>
            <person name="Sutton G."/>
            <person name="Viswanathan L."/>
            <person name="Walenz B."/>
            <person name="Goodstein D.M."/>
            <person name="Hellsten U."/>
            <person name="Kawashima T."/>
            <person name="Prochnik S.E."/>
            <person name="Putnam N.H."/>
            <person name="Shu S."/>
            <person name="Blumberg B."/>
            <person name="Dana C.E."/>
            <person name="Gee L."/>
            <person name="Kibler D.F."/>
            <person name="Law L."/>
            <person name="Lindgens D."/>
            <person name="Martinez D.E."/>
            <person name="Peng J."/>
            <person name="Wigge P.A."/>
            <person name="Bertulat B."/>
            <person name="Guder C."/>
            <person name="Nakamura Y."/>
            <person name="Ozbek S."/>
            <person name="Watanabe H."/>
            <person name="Khalturin K."/>
            <person name="Hemmrich G."/>
            <person name="Franke A."/>
            <person name="Augustin R."/>
            <person name="Fraune S."/>
            <person name="Hayakawa E."/>
            <person name="Hayakawa S."/>
            <person name="Hirose M."/>
            <person name="Hwang J."/>
            <person name="Ikeo K."/>
            <person name="Nishimiya-Fujisawa C."/>
            <person name="Ogura A."/>
            <person name="Takahashi T."/>
            <person name="Steinmetz P.R."/>
            <person name="Zhang X."/>
            <person name="Aufschnaiter R."/>
            <person name="Eder M.K."/>
            <person name="Gorny A.K."/>
            <person name="Salvenmoser W."/>
            <person name="Heimberg A.M."/>
            <person name="Wheeler B.M."/>
            <person name="Peterson K.J."/>
            <person name="Boettger A."/>
            <person name="Tischler P."/>
            <person name="Wolf A."/>
            <person name="Gojobori T."/>
            <person name="Remington K.A."/>
            <person name="Strausberg R.L."/>
            <person name="Venter J."/>
            <person name="Technau U."/>
            <person name="Hobmayer B."/>
            <person name="Bosch T.C."/>
            <person name="Holstein T.W."/>
            <person name="Fujisawa T."/>
            <person name="Bode H.R."/>
            <person name="David C.N."/>
            <person name="Rokhsar D.S."/>
            <person name="Steele R.E."/>
        </authorList>
    </citation>
    <scope>NUCLEOTIDE SEQUENCE</scope>
</reference>
<organism evidence="1">
    <name type="scientific">Curvibacter symbiont subsp. Hydra magnipapillata</name>
    <dbReference type="NCBI Taxonomy" id="667019"/>
    <lineage>
        <taxon>Bacteria</taxon>
        <taxon>Pseudomonadati</taxon>
        <taxon>Pseudomonadota</taxon>
        <taxon>Betaproteobacteria</taxon>
        <taxon>Burkholderiales</taxon>
        <taxon>Comamonadaceae</taxon>
        <taxon>Curvibacter</taxon>
    </lineage>
</organism>